<evidence type="ECO:0000313" key="1">
    <source>
        <dbReference type="EMBL" id="KAH3662018.1"/>
    </source>
</evidence>
<organism evidence="1 2">
    <name type="scientific">Ogataea philodendri</name>
    <dbReference type="NCBI Taxonomy" id="1378263"/>
    <lineage>
        <taxon>Eukaryota</taxon>
        <taxon>Fungi</taxon>
        <taxon>Dikarya</taxon>
        <taxon>Ascomycota</taxon>
        <taxon>Saccharomycotina</taxon>
        <taxon>Pichiomycetes</taxon>
        <taxon>Pichiales</taxon>
        <taxon>Pichiaceae</taxon>
        <taxon>Ogataea</taxon>
    </lineage>
</organism>
<dbReference type="GeneID" id="70238163"/>
<dbReference type="AlphaFoldDB" id="A0A9P8NXD8"/>
<dbReference type="EMBL" id="JAEUBE010000414">
    <property type="protein sequence ID" value="KAH3662018.1"/>
    <property type="molecule type" value="Genomic_DNA"/>
</dbReference>
<proteinExistence type="predicted"/>
<sequence length="157" mass="17079">MVSTSTNDSHLNSVARIPASKGIDDVDFFSGSEVVDGSALGNLPSLFVHLLVDRSPPDVLCGRLLVNDSLVLWRPSCFGARISDQGTRRGNRGAFLLQSVLVQDWERGVVTDGGLWVQTQSACNGVSSALWLEWDAIFLSKRRFVFSVEVNCGRSHG</sequence>
<protein>
    <submittedName>
        <fullName evidence="1">Uncharacterized protein</fullName>
    </submittedName>
</protein>
<reference evidence="1" key="1">
    <citation type="journal article" date="2021" name="Open Biol.">
        <title>Shared evolutionary footprints suggest mitochondrial oxidative damage underlies multiple complex I losses in fungi.</title>
        <authorList>
            <person name="Schikora-Tamarit M.A."/>
            <person name="Marcet-Houben M."/>
            <person name="Nosek J."/>
            <person name="Gabaldon T."/>
        </authorList>
    </citation>
    <scope>NUCLEOTIDE SEQUENCE</scope>
    <source>
        <strain evidence="1">CBS6075</strain>
    </source>
</reference>
<reference evidence="1" key="2">
    <citation type="submission" date="2021-01" db="EMBL/GenBank/DDBJ databases">
        <authorList>
            <person name="Schikora-Tamarit M.A."/>
        </authorList>
    </citation>
    <scope>NUCLEOTIDE SEQUENCE</scope>
    <source>
        <strain evidence="1">CBS6075</strain>
    </source>
</reference>
<keyword evidence="2" id="KW-1185">Reference proteome</keyword>
<comment type="caution">
    <text evidence="1">The sequence shown here is derived from an EMBL/GenBank/DDBJ whole genome shotgun (WGS) entry which is preliminary data.</text>
</comment>
<accession>A0A9P8NXD8</accession>
<gene>
    <name evidence="1" type="ORF">OGAPHI_006199</name>
</gene>
<evidence type="ECO:0000313" key="2">
    <source>
        <dbReference type="Proteomes" id="UP000769157"/>
    </source>
</evidence>
<name>A0A9P8NXD8_9ASCO</name>
<dbReference type="OrthoDB" id="10626779at2759"/>
<dbReference type="Proteomes" id="UP000769157">
    <property type="component" value="Unassembled WGS sequence"/>
</dbReference>
<dbReference type="RefSeq" id="XP_046059122.1">
    <property type="nucleotide sequence ID" value="XM_046207462.1"/>
</dbReference>